<dbReference type="Gene3D" id="3.20.20.140">
    <property type="entry name" value="Metal-dependent hydrolases"/>
    <property type="match status" value="1"/>
</dbReference>
<dbReference type="GO" id="GO:0016831">
    <property type="term" value="F:carboxy-lyase activity"/>
    <property type="evidence" value="ECO:0007669"/>
    <property type="project" value="InterPro"/>
</dbReference>
<dbReference type="Proteomes" id="UP001139451">
    <property type="component" value="Unassembled WGS sequence"/>
</dbReference>
<sequence>MTDGWRIISSDSHVVEHCDLWQERVAKQYKDRAPRLVREADTDRLVCEEIAMPPIGFMAGAYRSNKDVKREGRWETDVPSAGYDPDARLKEIDKDGVYGEVLYPTLGLIFFTLDDLDFKWALFRAYNDWIAEFCAAHPNRYKGIALIAHDDVELATQEIRRVHKLGLSGFMLATVQGEAYQPYSSKIYYPMWQAAVECNMPAHFHSATSRDKRNSFNNAKGRDPIWSLLRNDRIQRPLLGMLMGGTFDAFPDLIFVSAENEVSWAPLMLESADFEFHRHRGIEYQGFDARSDHPPSYYWERNVKAAFMRDHVVARFHDMIGTETLMFQTDFPHSVSTFPNTQAFVQKLLAGVDPVARDKMLYQNAATLYGF</sequence>
<dbReference type="InterPro" id="IPR032465">
    <property type="entry name" value="ACMSD"/>
</dbReference>
<reference evidence="3" key="1">
    <citation type="submission" date="2022-05" db="EMBL/GenBank/DDBJ databases">
        <title>Sphingomonas sp. strain MG17 Genome sequencing and assembly.</title>
        <authorList>
            <person name="Kim I."/>
        </authorList>
    </citation>
    <scope>NUCLEOTIDE SEQUENCE</scope>
    <source>
        <strain evidence="3">MG17</strain>
    </source>
</reference>
<proteinExistence type="predicted"/>
<accession>A0A9X2HPH3</accession>
<dbReference type="PANTHER" id="PTHR21240:SF28">
    <property type="entry name" value="ISO-OROTATE DECARBOXYLASE (EUROFUNG)"/>
    <property type="match status" value="1"/>
</dbReference>
<evidence type="ECO:0000313" key="3">
    <source>
        <dbReference type="EMBL" id="MCP3731404.1"/>
    </source>
</evidence>
<dbReference type="EMBL" id="JAMLDX010000010">
    <property type="protein sequence ID" value="MCP3731404.1"/>
    <property type="molecule type" value="Genomic_DNA"/>
</dbReference>
<evidence type="ECO:0000313" key="4">
    <source>
        <dbReference type="Proteomes" id="UP001139451"/>
    </source>
</evidence>
<protein>
    <submittedName>
        <fullName evidence="3">Amidohydrolase</fullName>
    </submittedName>
</protein>
<name>A0A9X2HPH3_9SPHN</name>
<dbReference type="GO" id="GO:0016787">
    <property type="term" value="F:hydrolase activity"/>
    <property type="evidence" value="ECO:0007669"/>
    <property type="project" value="InterPro"/>
</dbReference>
<gene>
    <name evidence="3" type="ORF">M9978_13320</name>
</gene>
<keyword evidence="4" id="KW-1185">Reference proteome</keyword>
<dbReference type="AlphaFoldDB" id="A0A9X2HPH3"/>
<comment type="caution">
    <text evidence="3">The sequence shown here is derived from an EMBL/GenBank/DDBJ whole genome shotgun (WGS) entry which is preliminary data.</text>
</comment>
<feature type="domain" description="Amidohydrolase-related" evidence="2">
    <location>
        <begin position="115"/>
        <end position="371"/>
    </location>
</feature>
<dbReference type="PANTHER" id="PTHR21240">
    <property type="entry name" value="2-AMINO-3-CARBOXYLMUCONATE-6-SEMIALDEHYDE DECARBOXYLASE"/>
    <property type="match status" value="1"/>
</dbReference>
<dbReference type="SUPFAM" id="SSF51556">
    <property type="entry name" value="Metallo-dependent hydrolases"/>
    <property type="match status" value="1"/>
</dbReference>
<evidence type="ECO:0000256" key="1">
    <source>
        <dbReference type="ARBA" id="ARBA00023239"/>
    </source>
</evidence>
<dbReference type="RefSeq" id="WP_254293997.1">
    <property type="nucleotide sequence ID" value="NZ_JAMLDX010000010.1"/>
</dbReference>
<organism evidence="3 4">
    <name type="scientific">Sphingomonas tagetis</name>
    <dbReference type="NCBI Taxonomy" id="2949092"/>
    <lineage>
        <taxon>Bacteria</taxon>
        <taxon>Pseudomonadati</taxon>
        <taxon>Pseudomonadota</taxon>
        <taxon>Alphaproteobacteria</taxon>
        <taxon>Sphingomonadales</taxon>
        <taxon>Sphingomonadaceae</taxon>
        <taxon>Sphingomonas</taxon>
    </lineage>
</organism>
<dbReference type="GO" id="GO:0019748">
    <property type="term" value="P:secondary metabolic process"/>
    <property type="evidence" value="ECO:0007669"/>
    <property type="project" value="TreeGrafter"/>
</dbReference>
<dbReference type="GO" id="GO:0005737">
    <property type="term" value="C:cytoplasm"/>
    <property type="evidence" value="ECO:0007669"/>
    <property type="project" value="TreeGrafter"/>
</dbReference>
<dbReference type="InterPro" id="IPR032466">
    <property type="entry name" value="Metal_Hydrolase"/>
</dbReference>
<dbReference type="Pfam" id="PF04909">
    <property type="entry name" value="Amidohydro_2"/>
    <property type="match status" value="1"/>
</dbReference>
<keyword evidence="1" id="KW-0456">Lyase</keyword>
<evidence type="ECO:0000259" key="2">
    <source>
        <dbReference type="Pfam" id="PF04909"/>
    </source>
</evidence>
<dbReference type="InterPro" id="IPR006680">
    <property type="entry name" value="Amidohydro-rel"/>
</dbReference>